<comment type="caution">
    <text evidence="1">The sequence shown here is derived from an EMBL/GenBank/DDBJ whole genome shotgun (WGS) entry which is preliminary data.</text>
</comment>
<evidence type="ECO:0000313" key="1">
    <source>
        <dbReference type="EMBL" id="GIE50158.1"/>
    </source>
</evidence>
<proteinExistence type="predicted"/>
<keyword evidence="2" id="KW-1185">Reference proteome</keyword>
<dbReference type="AlphaFoldDB" id="A0A919JG61"/>
<gene>
    <name evidence="1" type="ORF">Ani05nite_36920</name>
</gene>
<reference evidence="1" key="1">
    <citation type="submission" date="2021-01" db="EMBL/GenBank/DDBJ databases">
        <title>Whole genome shotgun sequence of Actinoplanes nipponensis NBRC 14063.</title>
        <authorList>
            <person name="Komaki H."/>
            <person name="Tamura T."/>
        </authorList>
    </citation>
    <scope>NUCLEOTIDE SEQUENCE</scope>
    <source>
        <strain evidence="1">NBRC 14063</strain>
    </source>
</reference>
<sequence length="60" mass="5863">MAALVRAGDLAGLPGCRSGRVAGLVDGSRAGGAAPWPLLKPGDLAGIAGLVDGLPGRWPM</sequence>
<accession>A0A919JG61</accession>
<name>A0A919JG61_9ACTN</name>
<organism evidence="1 2">
    <name type="scientific">Actinoplanes nipponensis</name>
    <dbReference type="NCBI Taxonomy" id="135950"/>
    <lineage>
        <taxon>Bacteria</taxon>
        <taxon>Bacillati</taxon>
        <taxon>Actinomycetota</taxon>
        <taxon>Actinomycetes</taxon>
        <taxon>Micromonosporales</taxon>
        <taxon>Micromonosporaceae</taxon>
        <taxon>Actinoplanes</taxon>
    </lineage>
</organism>
<evidence type="ECO:0000313" key="2">
    <source>
        <dbReference type="Proteomes" id="UP000647172"/>
    </source>
</evidence>
<dbReference type="EMBL" id="BOMQ01000045">
    <property type="protein sequence ID" value="GIE50158.1"/>
    <property type="molecule type" value="Genomic_DNA"/>
</dbReference>
<dbReference type="Proteomes" id="UP000647172">
    <property type="component" value="Unassembled WGS sequence"/>
</dbReference>
<protein>
    <submittedName>
        <fullName evidence="1">Uncharacterized protein</fullName>
    </submittedName>
</protein>
<dbReference type="RefSeq" id="WP_203769822.1">
    <property type="nucleotide sequence ID" value="NZ_BAAAYJ010000007.1"/>
</dbReference>